<protein>
    <recommendedName>
        <fullName evidence="1">Phosphotyrosine protein phosphatase I domain-containing protein</fullName>
    </recommendedName>
</protein>
<dbReference type="Gene3D" id="3.40.50.2300">
    <property type="match status" value="1"/>
</dbReference>
<name>A0A9D1SHG0_9FIRM</name>
<dbReference type="SUPFAM" id="SSF52788">
    <property type="entry name" value="Phosphotyrosine protein phosphatases I"/>
    <property type="match status" value="1"/>
</dbReference>
<dbReference type="PANTHER" id="PTHR11717">
    <property type="entry name" value="LOW MOLECULAR WEIGHT PROTEIN TYROSINE PHOSPHATASE"/>
    <property type="match status" value="1"/>
</dbReference>
<gene>
    <name evidence="2" type="ORF">IAB05_02965</name>
</gene>
<dbReference type="InterPro" id="IPR036196">
    <property type="entry name" value="Ptyr_pPase_sf"/>
</dbReference>
<dbReference type="AlphaFoldDB" id="A0A9D1SHG0"/>
<accession>A0A9D1SHG0</accession>
<dbReference type="InterPro" id="IPR023485">
    <property type="entry name" value="Ptyr_pPase"/>
</dbReference>
<evidence type="ECO:0000313" key="3">
    <source>
        <dbReference type="Proteomes" id="UP000824094"/>
    </source>
</evidence>
<sequence>MKILFVCSSNVCRSPYCEFMFRRMVSEDEELRGKIEIDSAAVLNHSLSLHPKSRQALINEGFSAEELDAFKSKHLKECREVFDAADMIIGMTRWHKWLLPKADKKKYKTLSEAATGKYRAIPDPFLAPNQEVYDRAMGVIKEYLIKFLKRLKEEK</sequence>
<organism evidence="2 3">
    <name type="scientific">Candidatus Stercoripulliclostridium merdigallinarum</name>
    <dbReference type="NCBI Taxonomy" id="2840951"/>
    <lineage>
        <taxon>Bacteria</taxon>
        <taxon>Bacillati</taxon>
        <taxon>Bacillota</taxon>
        <taxon>Clostridia</taxon>
        <taxon>Eubacteriales</taxon>
        <taxon>Candidatus Stercoripulliclostridium</taxon>
    </lineage>
</organism>
<dbReference type="GO" id="GO:0004725">
    <property type="term" value="F:protein tyrosine phosphatase activity"/>
    <property type="evidence" value="ECO:0007669"/>
    <property type="project" value="TreeGrafter"/>
</dbReference>
<dbReference type="PANTHER" id="PTHR11717:SF31">
    <property type="entry name" value="LOW MOLECULAR WEIGHT PROTEIN-TYROSINE-PHOSPHATASE ETP-RELATED"/>
    <property type="match status" value="1"/>
</dbReference>
<dbReference type="Pfam" id="PF01451">
    <property type="entry name" value="LMWPc"/>
    <property type="match status" value="1"/>
</dbReference>
<dbReference type="SMART" id="SM00226">
    <property type="entry name" value="LMWPc"/>
    <property type="match status" value="1"/>
</dbReference>
<comment type="caution">
    <text evidence="2">The sequence shown here is derived from an EMBL/GenBank/DDBJ whole genome shotgun (WGS) entry which is preliminary data.</text>
</comment>
<dbReference type="InterPro" id="IPR050438">
    <property type="entry name" value="LMW_PTPase"/>
</dbReference>
<feature type="domain" description="Phosphotyrosine protein phosphatase I" evidence="1">
    <location>
        <begin position="1"/>
        <end position="150"/>
    </location>
</feature>
<proteinExistence type="predicted"/>
<reference evidence="2" key="1">
    <citation type="submission" date="2020-10" db="EMBL/GenBank/DDBJ databases">
        <authorList>
            <person name="Gilroy R."/>
        </authorList>
    </citation>
    <scope>NUCLEOTIDE SEQUENCE</scope>
    <source>
        <strain evidence="2">18911</strain>
    </source>
</reference>
<evidence type="ECO:0000313" key="2">
    <source>
        <dbReference type="EMBL" id="HIU60336.1"/>
    </source>
</evidence>
<dbReference type="Proteomes" id="UP000824094">
    <property type="component" value="Unassembled WGS sequence"/>
</dbReference>
<reference evidence="2" key="2">
    <citation type="journal article" date="2021" name="PeerJ">
        <title>Extensive microbial diversity within the chicken gut microbiome revealed by metagenomics and culture.</title>
        <authorList>
            <person name="Gilroy R."/>
            <person name="Ravi A."/>
            <person name="Getino M."/>
            <person name="Pursley I."/>
            <person name="Horton D.L."/>
            <person name="Alikhan N.F."/>
            <person name="Baker D."/>
            <person name="Gharbi K."/>
            <person name="Hall N."/>
            <person name="Watson M."/>
            <person name="Adriaenssens E.M."/>
            <person name="Foster-Nyarko E."/>
            <person name="Jarju S."/>
            <person name="Secka A."/>
            <person name="Antonio M."/>
            <person name="Oren A."/>
            <person name="Chaudhuri R.R."/>
            <person name="La Ragione R."/>
            <person name="Hildebrand F."/>
            <person name="Pallen M.J."/>
        </authorList>
    </citation>
    <scope>NUCLEOTIDE SEQUENCE</scope>
    <source>
        <strain evidence="2">18911</strain>
    </source>
</reference>
<dbReference type="EMBL" id="DVNF01000085">
    <property type="protein sequence ID" value="HIU60336.1"/>
    <property type="molecule type" value="Genomic_DNA"/>
</dbReference>
<evidence type="ECO:0000259" key="1">
    <source>
        <dbReference type="SMART" id="SM00226"/>
    </source>
</evidence>